<feature type="region of interest" description="Disordered" evidence="1">
    <location>
        <begin position="1"/>
        <end position="65"/>
    </location>
</feature>
<evidence type="ECO:0000256" key="1">
    <source>
        <dbReference type="SAM" id="MobiDB-lite"/>
    </source>
</evidence>
<feature type="region of interest" description="Disordered" evidence="1">
    <location>
        <begin position="199"/>
        <end position="219"/>
    </location>
</feature>
<dbReference type="InterPro" id="IPR036457">
    <property type="entry name" value="PPM-type-like_dom_sf"/>
</dbReference>
<dbReference type="SUPFAM" id="SSF81606">
    <property type="entry name" value="PP2C-like"/>
    <property type="match status" value="1"/>
</dbReference>
<feature type="compositionally biased region" description="Pro residues" evidence="1">
    <location>
        <begin position="1"/>
        <end position="17"/>
    </location>
</feature>
<dbReference type="Proteomes" id="UP000013827">
    <property type="component" value="Unassembled WGS sequence"/>
</dbReference>
<dbReference type="STRING" id="2903.R1EV39"/>
<organism evidence="3 4">
    <name type="scientific">Emiliania huxleyi (strain CCMP1516)</name>
    <dbReference type="NCBI Taxonomy" id="280463"/>
    <lineage>
        <taxon>Eukaryota</taxon>
        <taxon>Haptista</taxon>
        <taxon>Haptophyta</taxon>
        <taxon>Prymnesiophyceae</taxon>
        <taxon>Isochrysidales</taxon>
        <taxon>Noelaerhabdaceae</taxon>
        <taxon>Emiliania</taxon>
    </lineage>
</organism>
<dbReference type="InterPro" id="IPR001932">
    <property type="entry name" value="PPM-type_phosphatase-like_dom"/>
</dbReference>
<proteinExistence type="predicted"/>
<dbReference type="EnsemblProtists" id="EOD26851">
    <property type="protein sequence ID" value="EOD26851"/>
    <property type="gene ID" value="EMIHUDRAFT_468946"/>
</dbReference>
<feature type="compositionally biased region" description="Basic and acidic residues" evidence="1">
    <location>
        <begin position="35"/>
        <end position="54"/>
    </location>
</feature>
<dbReference type="GO" id="GO:0004722">
    <property type="term" value="F:protein serine/threonine phosphatase activity"/>
    <property type="evidence" value="ECO:0007669"/>
    <property type="project" value="InterPro"/>
</dbReference>
<dbReference type="PROSITE" id="PS51746">
    <property type="entry name" value="PPM_2"/>
    <property type="match status" value="1"/>
</dbReference>
<keyword evidence="4" id="KW-1185">Reference proteome</keyword>
<evidence type="ECO:0000313" key="3">
    <source>
        <dbReference type="EnsemblProtists" id="EOD26851"/>
    </source>
</evidence>
<dbReference type="RefSeq" id="XP_005779280.1">
    <property type="nucleotide sequence ID" value="XM_005779223.1"/>
</dbReference>
<dbReference type="PANTHER" id="PTHR47992">
    <property type="entry name" value="PROTEIN PHOSPHATASE"/>
    <property type="match status" value="1"/>
</dbReference>
<dbReference type="PaxDb" id="2903-EOD26851"/>
<feature type="domain" description="PPM-type phosphatase" evidence="2">
    <location>
        <begin position="80"/>
        <end position="289"/>
    </location>
</feature>
<feature type="compositionally biased region" description="Basic and acidic residues" evidence="1">
    <location>
        <begin position="206"/>
        <end position="219"/>
    </location>
</feature>
<dbReference type="InterPro" id="IPR015655">
    <property type="entry name" value="PP2C"/>
</dbReference>
<dbReference type="AlphaFoldDB" id="A0A0D3JTL6"/>
<dbReference type="KEGG" id="ehx:EMIHUDRAFT_468946"/>
<dbReference type="Gene3D" id="3.60.40.10">
    <property type="entry name" value="PPM-type phosphatase domain"/>
    <property type="match status" value="1"/>
</dbReference>
<reference evidence="3" key="2">
    <citation type="submission" date="2024-10" db="UniProtKB">
        <authorList>
            <consortium name="EnsemblProtists"/>
        </authorList>
    </citation>
    <scope>IDENTIFICATION</scope>
</reference>
<evidence type="ECO:0000313" key="4">
    <source>
        <dbReference type="Proteomes" id="UP000013827"/>
    </source>
</evidence>
<dbReference type="GeneID" id="17272394"/>
<name>A0A0D3JTL6_EMIH1</name>
<dbReference type="HOGENOM" id="CLU_964517_0_0_1"/>
<dbReference type="eggNOG" id="KOG0698">
    <property type="taxonomic scope" value="Eukaryota"/>
</dbReference>
<evidence type="ECO:0000259" key="2">
    <source>
        <dbReference type="PROSITE" id="PS51746"/>
    </source>
</evidence>
<reference evidence="4" key="1">
    <citation type="journal article" date="2013" name="Nature">
        <title>Pan genome of the phytoplankton Emiliania underpins its global distribution.</title>
        <authorList>
            <person name="Read B.A."/>
            <person name="Kegel J."/>
            <person name="Klute M.J."/>
            <person name="Kuo A."/>
            <person name="Lefebvre S.C."/>
            <person name="Maumus F."/>
            <person name="Mayer C."/>
            <person name="Miller J."/>
            <person name="Monier A."/>
            <person name="Salamov A."/>
            <person name="Young J."/>
            <person name="Aguilar M."/>
            <person name="Claverie J.M."/>
            <person name="Frickenhaus S."/>
            <person name="Gonzalez K."/>
            <person name="Herman E.K."/>
            <person name="Lin Y.C."/>
            <person name="Napier J."/>
            <person name="Ogata H."/>
            <person name="Sarno A.F."/>
            <person name="Shmutz J."/>
            <person name="Schroeder D."/>
            <person name="de Vargas C."/>
            <person name="Verret F."/>
            <person name="von Dassow P."/>
            <person name="Valentin K."/>
            <person name="Van de Peer Y."/>
            <person name="Wheeler G."/>
            <person name="Dacks J.B."/>
            <person name="Delwiche C.F."/>
            <person name="Dyhrman S.T."/>
            <person name="Glockner G."/>
            <person name="John U."/>
            <person name="Richards T."/>
            <person name="Worden A.Z."/>
            <person name="Zhang X."/>
            <person name="Grigoriev I.V."/>
            <person name="Allen A.E."/>
            <person name="Bidle K."/>
            <person name="Borodovsky M."/>
            <person name="Bowler C."/>
            <person name="Brownlee C."/>
            <person name="Cock J.M."/>
            <person name="Elias M."/>
            <person name="Gladyshev V.N."/>
            <person name="Groth M."/>
            <person name="Guda C."/>
            <person name="Hadaegh A."/>
            <person name="Iglesias-Rodriguez M.D."/>
            <person name="Jenkins J."/>
            <person name="Jones B.M."/>
            <person name="Lawson T."/>
            <person name="Leese F."/>
            <person name="Lindquist E."/>
            <person name="Lobanov A."/>
            <person name="Lomsadze A."/>
            <person name="Malik S.B."/>
            <person name="Marsh M.E."/>
            <person name="Mackinder L."/>
            <person name="Mock T."/>
            <person name="Mueller-Roeber B."/>
            <person name="Pagarete A."/>
            <person name="Parker M."/>
            <person name="Probert I."/>
            <person name="Quesneville H."/>
            <person name="Raines C."/>
            <person name="Rensing S.A."/>
            <person name="Riano-Pachon D.M."/>
            <person name="Richier S."/>
            <person name="Rokitta S."/>
            <person name="Shiraiwa Y."/>
            <person name="Soanes D.M."/>
            <person name="van der Giezen M."/>
            <person name="Wahlund T.M."/>
            <person name="Williams B."/>
            <person name="Wilson W."/>
            <person name="Wolfe G."/>
            <person name="Wurch L.L."/>
        </authorList>
    </citation>
    <scope>NUCLEOTIDE SEQUENCE</scope>
</reference>
<sequence>MAAVAPPPAPARPPSPIKPLKGGLKGDLPHCQSLKGEDRGPGRPPDKQILRDGTDPLPLSSSDTCSEGVSPLPLLLPPWTCECAEAQRDLKGEDCFDSRRLVWGGEEVVVMLVADGHGGGEASRHCRDHLLDCYLASAAGDPSAPSLLRAGVAACERMHEEVVGMTTAGSTITIVALNLARLELSVCNLGDSEAWLVPRSGSPSRLTEDHRLDSSEPERQRVRGMGGHLAHAKNRAGDPAGPLRLWPGGVAQARSVGDADVGRCENGKPSTGGPSLAVHSSLLYNRRTY</sequence>
<accession>A0A0D3JTL6</accession>
<protein>
    <recommendedName>
        <fullName evidence="2">PPM-type phosphatase domain-containing protein</fullName>
    </recommendedName>
</protein>
<dbReference type="Pfam" id="PF00481">
    <property type="entry name" value="PP2C"/>
    <property type="match status" value="1"/>
</dbReference>